<dbReference type="InterPro" id="IPR036380">
    <property type="entry name" value="Isochorismatase-like_sf"/>
</dbReference>
<comment type="caution">
    <text evidence="3">The sequence shown here is derived from an EMBL/GenBank/DDBJ whole genome shotgun (WGS) entry which is preliminary data.</text>
</comment>
<accession>A0A8E2IB81</accession>
<dbReference type="AlphaFoldDB" id="A0A8E2IB81"/>
<sequence>MEKQTQQTLYYQFEPAGDEEFKLDPNKTALLIVDMQNQFVSKDFGDAEVAREKGMWDKWEYFYNRLEDIAIPNNQKLLEYFRSNQLEVTFGRIACHHKDGRDRSPVQRRPGWNNILLPIGHYGAEMIDELKPLEDEIVVEKTTDSVLSGTNYEFLLRNMGIETVVCTGVVTDQCVASTVRSLADAGFEVILVEDACCAATQELHDAEIMIMNQIYCKVMSTNETIKLITSQMEKTPQEA</sequence>
<evidence type="ECO:0000313" key="4">
    <source>
        <dbReference type="Proteomes" id="UP000189761"/>
    </source>
</evidence>
<dbReference type="GeneID" id="79870609"/>
<evidence type="ECO:0000256" key="2">
    <source>
        <dbReference type="ARBA" id="ARBA00022801"/>
    </source>
</evidence>
<protein>
    <submittedName>
        <fullName evidence="3">Isochorismatase</fullName>
    </submittedName>
</protein>
<dbReference type="Gene3D" id="3.40.50.850">
    <property type="entry name" value="Isochorismatase-like"/>
    <property type="match status" value="1"/>
</dbReference>
<dbReference type="Pfam" id="PF00857">
    <property type="entry name" value="Isochorismatase"/>
    <property type="match status" value="1"/>
</dbReference>
<name>A0A8E2IB81_9BACI</name>
<keyword evidence="4" id="KW-1185">Reference proteome</keyword>
<evidence type="ECO:0000256" key="1">
    <source>
        <dbReference type="ARBA" id="ARBA00006336"/>
    </source>
</evidence>
<dbReference type="GO" id="GO:0016787">
    <property type="term" value="F:hydrolase activity"/>
    <property type="evidence" value="ECO:0007669"/>
    <property type="project" value="UniProtKB-KW"/>
</dbReference>
<dbReference type="CDD" id="cd00431">
    <property type="entry name" value="cysteine_hydrolases"/>
    <property type="match status" value="1"/>
</dbReference>
<proteinExistence type="inferred from homology"/>
<evidence type="ECO:0000313" key="3">
    <source>
        <dbReference type="EMBL" id="OOP69962.1"/>
    </source>
</evidence>
<keyword evidence="2" id="KW-0378">Hydrolase</keyword>
<organism evidence="3 4">
    <name type="scientific">Heyndrickxia oleronia</name>
    <dbReference type="NCBI Taxonomy" id="38875"/>
    <lineage>
        <taxon>Bacteria</taxon>
        <taxon>Bacillati</taxon>
        <taxon>Bacillota</taxon>
        <taxon>Bacilli</taxon>
        <taxon>Bacillales</taxon>
        <taxon>Bacillaceae</taxon>
        <taxon>Heyndrickxia</taxon>
    </lineage>
</organism>
<comment type="similarity">
    <text evidence="1">Belongs to the isochorismatase family.</text>
</comment>
<dbReference type="EMBL" id="MTLA01000024">
    <property type="protein sequence ID" value="OOP69962.1"/>
    <property type="molecule type" value="Genomic_DNA"/>
</dbReference>
<gene>
    <name evidence="3" type="ORF">BWZ43_02215</name>
</gene>
<dbReference type="Proteomes" id="UP000189761">
    <property type="component" value="Unassembled WGS sequence"/>
</dbReference>
<dbReference type="PANTHER" id="PTHR43540">
    <property type="entry name" value="PEROXYUREIDOACRYLATE/UREIDOACRYLATE AMIDOHYDROLASE-RELATED"/>
    <property type="match status" value="1"/>
</dbReference>
<dbReference type="SUPFAM" id="SSF52499">
    <property type="entry name" value="Isochorismatase-like hydrolases"/>
    <property type="match status" value="1"/>
</dbReference>
<dbReference type="InterPro" id="IPR050272">
    <property type="entry name" value="Isochorismatase-like_hydrls"/>
</dbReference>
<reference evidence="3 4" key="1">
    <citation type="submission" date="2017-01" db="EMBL/GenBank/DDBJ databases">
        <title>Draft genome sequence of Bacillus oleronius.</title>
        <authorList>
            <person name="Allam M."/>
        </authorList>
    </citation>
    <scope>NUCLEOTIDE SEQUENCE [LARGE SCALE GENOMIC DNA]</scope>
    <source>
        <strain evidence="3 4">DSM 9356</strain>
    </source>
</reference>
<dbReference type="InterPro" id="IPR000868">
    <property type="entry name" value="Isochorismatase-like_dom"/>
</dbReference>
<dbReference type="PANTHER" id="PTHR43540:SF1">
    <property type="entry name" value="ISOCHORISMATASE HYDROLASE"/>
    <property type="match status" value="1"/>
</dbReference>
<dbReference type="RefSeq" id="WP_078109342.1">
    <property type="nucleotide sequence ID" value="NZ_BOQX01000013.1"/>
</dbReference>